<dbReference type="EMBL" id="LAZR01035699">
    <property type="protein sequence ID" value="KKL26817.1"/>
    <property type="molecule type" value="Genomic_DNA"/>
</dbReference>
<protein>
    <submittedName>
        <fullName evidence="1">Uncharacterized protein</fullName>
    </submittedName>
</protein>
<reference evidence="1" key="1">
    <citation type="journal article" date="2015" name="Nature">
        <title>Complex archaea that bridge the gap between prokaryotes and eukaryotes.</title>
        <authorList>
            <person name="Spang A."/>
            <person name="Saw J.H."/>
            <person name="Jorgensen S.L."/>
            <person name="Zaremba-Niedzwiedzka K."/>
            <person name="Martijn J."/>
            <person name="Lind A.E."/>
            <person name="van Eijk R."/>
            <person name="Schleper C."/>
            <person name="Guy L."/>
            <person name="Ettema T.J."/>
        </authorList>
    </citation>
    <scope>NUCLEOTIDE SEQUENCE</scope>
</reference>
<organism evidence="1">
    <name type="scientific">marine sediment metagenome</name>
    <dbReference type="NCBI Taxonomy" id="412755"/>
    <lineage>
        <taxon>unclassified sequences</taxon>
        <taxon>metagenomes</taxon>
        <taxon>ecological metagenomes</taxon>
    </lineage>
</organism>
<accession>A0A0F9CK58</accession>
<proteinExistence type="predicted"/>
<dbReference type="AlphaFoldDB" id="A0A0F9CK58"/>
<sequence>MTNNGVFVSVNAGDNFLDKTGDIAMTGDQIAGLTVPGKGGRTQRCVIVPNWLPE</sequence>
<gene>
    <name evidence="1" type="ORF">LCGC14_2391450</name>
</gene>
<evidence type="ECO:0000313" key="1">
    <source>
        <dbReference type="EMBL" id="KKL26817.1"/>
    </source>
</evidence>
<comment type="caution">
    <text evidence="1">The sequence shown here is derived from an EMBL/GenBank/DDBJ whole genome shotgun (WGS) entry which is preliminary data.</text>
</comment>
<name>A0A0F9CK58_9ZZZZ</name>